<organism evidence="9 10">
    <name type="scientific">Microcaecilia unicolor</name>
    <dbReference type="NCBI Taxonomy" id="1415580"/>
    <lineage>
        <taxon>Eukaryota</taxon>
        <taxon>Metazoa</taxon>
        <taxon>Chordata</taxon>
        <taxon>Craniata</taxon>
        <taxon>Vertebrata</taxon>
        <taxon>Euteleostomi</taxon>
        <taxon>Amphibia</taxon>
        <taxon>Gymnophiona</taxon>
        <taxon>Siphonopidae</taxon>
        <taxon>Microcaecilia</taxon>
    </lineage>
</organism>
<dbReference type="RefSeq" id="XP_030044467.1">
    <property type="nucleotide sequence ID" value="XM_030188607.1"/>
</dbReference>
<reference evidence="10" key="1">
    <citation type="submission" date="2025-08" db="UniProtKB">
        <authorList>
            <consortium name="RefSeq"/>
        </authorList>
    </citation>
    <scope>IDENTIFICATION</scope>
</reference>
<dbReference type="PROSITE" id="PS51938">
    <property type="entry name" value="SUZ_C"/>
    <property type="match status" value="1"/>
</dbReference>
<feature type="signal peptide" evidence="6">
    <location>
        <begin position="1"/>
        <end position="26"/>
    </location>
</feature>
<feature type="compositionally biased region" description="Basic and acidic residues" evidence="5">
    <location>
        <begin position="614"/>
        <end position="625"/>
    </location>
</feature>
<dbReference type="CDD" id="cd12289">
    <property type="entry name" value="RRM_LARP6"/>
    <property type="match status" value="1"/>
</dbReference>
<gene>
    <name evidence="10" type="primary">LARP6</name>
</gene>
<feature type="domain" description="HTH La-type RNA-binding" evidence="7">
    <location>
        <begin position="210"/>
        <end position="301"/>
    </location>
</feature>
<dbReference type="FunFam" id="1.10.10.10:FF:000158">
    <property type="entry name" value="La ribonucleoprotein domain family member 7"/>
    <property type="match status" value="1"/>
</dbReference>
<keyword evidence="2 4" id="KW-0694">RNA-binding</keyword>
<dbReference type="InterPro" id="IPR024642">
    <property type="entry name" value="SUZ-C"/>
</dbReference>
<evidence type="ECO:0000256" key="5">
    <source>
        <dbReference type="SAM" id="MobiDB-lite"/>
    </source>
</evidence>
<feature type="chain" id="PRO_5028029091" evidence="6">
    <location>
        <begin position="27"/>
        <end position="625"/>
    </location>
</feature>
<dbReference type="SUPFAM" id="SSF54928">
    <property type="entry name" value="RNA-binding domain, RBD"/>
    <property type="match status" value="1"/>
</dbReference>
<evidence type="ECO:0000313" key="10">
    <source>
        <dbReference type="RefSeq" id="XP_030044467.1"/>
    </source>
</evidence>
<feature type="compositionally biased region" description="Polar residues" evidence="5">
    <location>
        <begin position="476"/>
        <end position="486"/>
    </location>
</feature>
<dbReference type="SUPFAM" id="SSF46785">
    <property type="entry name" value="Winged helix' DNA-binding domain"/>
    <property type="match status" value="1"/>
</dbReference>
<dbReference type="KEGG" id="muo:115458792"/>
<evidence type="ECO:0000313" key="9">
    <source>
        <dbReference type="Proteomes" id="UP000515156"/>
    </source>
</evidence>
<dbReference type="GO" id="GO:0006396">
    <property type="term" value="P:RNA processing"/>
    <property type="evidence" value="ECO:0007669"/>
    <property type="project" value="InterPro"/>
</dbReference>
<feature type="compositionally biased region" description="Low complexity" evidence="5">
    <location>
        <begin position="458"/>
        <end position="469"/>
    </location>
</feature>
<feature type="compositionally biased region" description="Polar residues" evidence="5">
    <location>
        <begin position="494"/>
        <end position="525"/>
    </location>
</feature>
<evidence type="ECO:0000259" key="7">
    <source>
        <dbReference type="PROSITE" id="PS50961"/>
    </source>
</evidence>
<dbReference type="InterPro" id="IPR034880">
    <property type="entry name" value="LARP6_RRM"/>
</dbReference>
<dbReference type="Pfam" id="PF05383">
    <property type="entry name" value="La"/>
    <property type="match status" value="1"/>
</dbReference>
<keyword evidence="6" id="KW-0732">Signal</keyword>
<dbReference type="Gene3D" id="1.10.10.10">
    <property type="entry name" value="Winged helix-like DNA-binding domain superfamily/Winged helix DNA-binding domain"/>
    <property type="match status" value="1"/>
</dbReference>
<evidence type="ECO:0000256" key="4">
    <source>
        <dbReference type="PROSITE-ProRule" id="PRU00332"/>
    </source>
</evidence>
<evidence type="ECO:0000256" key="3">
    <source>
        <dbReference type="ARBA" id="ARBA00023242"/>
    </source>
</evidence>
<dbReference type="InterPro" id="IPR036390">
    <property type="entry name" value="WH_DNA-bd_sf"/>
</dbReference>
<evidence type="ECO:0000256" key="2">
    <source>
        <dbReference type="ARBA" id="ARBA00022884"/>
    </source>
</evidence>
<protein>
    <submittedName>
        <fullName evidence="10">La-related protein 6</fullName>
    </submittedName>
</protein>
<dbReference type="GO" id="GO:1990904">
    <property type="term" value="C:ribonucleoprotein complex"/>
    <property type="evidence" value="ECO:0007669"/>
    <property type="project" value="InterPro"/>
</dbReference>
<dbReference type="PANTHER" id="PTHR22792:SF71">
    <property type="entry name" value="LA-RELATED PROTEIN 6"/>
    <property type="match status" value="1"/>
</dbReference>
<dbReference type="SMART" id="SM00715">
    <property type="entry name" value="LA"/>
    <property type="match status" value="1"/>
</dbReference>
<dbReference type="InterPro" id="IPR045180">
    <property type="entry name" value="La_dom_prot"/>
</dbReference>
<dbReference type="OrthoDB" id="435402at2759"/>
<dbReference type="AlphaFoldDB" id="A0A6P7WMH9"/>
<dbReference type="PRINTS" id="PR00302">
    <property type="entry name" value="LUPUSLA"/>
</dbReference>
<dbReference type="Gene3D" id="3.30.70.330">
    <property type="match status" value="1"/>
</dbReference>
<dbReference type="Pfam" id="PF12901">
    <property type="entry name" value="SUZ-C"/>
    <property type="match status" value="1"/>
</dbReference>
<dbReference type="InterPro" id="IPR002344">
    <property type="entry name" value="Lupus_La"/>
</dbReference>
<dbReference type="Proteomes" id="UP000515156">
    <property type="component" value="Chromosome 1"/>
</dbReference>
<dbReference type="InterPro" id="IPR012677">
    <property type="entry name" value="Nucleotide-bd_a/b_plait_sf"/>
</dbReference>
<proteinExistence type="predicted"/>
<comment type="subcellular location">
    <subcellularLocation>
        <location evidence="1">Nucleus</location>
    </subcellularLocation>
</comment>
<evidence type="ECO:0000256" key="1">
    <source>
        <dbReference type="ARBA" id="ARBA00004123"/>
    </source>
</evidence>
<evidence type="ECO:0000256" key="6">
    <source>
        <dbReference type="SAM" id="SignalP"/>
    </source>
</evidence>
<dbReference type="GO" id="GO:0003729">
    <property type="term" value="F:mRNA binding"/>
    <property type="evidence" value="ECO:0007669"/>
    <property type="project" value="TreeGrafter"/>
</dbReference>
<dbReference type="FunCoup" id="A0A6P7WMH9">
    <property type="interactions" value="60"/>
</dbReference>
<dbReference type="InterPro" id="IPR035979">
    <property type="entry name" value="RBD_domain_sf"/>
</dbReference>
<dbReference type="CTD" id="55323"/>
<dbReference type="PANTHER" id="PTHR22792">
    <property type="entry name" value="LUPUS LA PROTEIN-RELATED"/>
    <property type="match status" value="1"/>
</dbReference>
<dbReference type="PROSITE" id="PS50961">
    <property type="entry name" value="HTH_LA"/>
    <property type="match status" value="1"/>
</dbReference>
<dbReference type="CDD" id="cd08033">
    <property type="entry name" value="LARP_6"/>
    <property type="match status" value="1"/>
</dbReference>
<dbReference type="GO" id="GO:0005634">
    <property type="term" value="C:nucleus"/>
    <property type="evidence" value="ECO:0007669"/>
    <property type="project" value="UniProtKB-SubCell"/>
</dbReference>
<feature type="compositionally biased region" description="Low complexity" evidence="5">
    <location>
        <begin position="552"/>
        <end position="562"/>
    </location>
</feature>
<evidence type="ECO:0000259" key="8">
    <source>
        <dbReference type="PROSITE" id="PS51938"/>
    </source>
</evidence>
<feature type="region of interest" description="Disordered" evidence="5">
    <location>
        <begin position="414"/>
        <end position="625"/>
    </location>
</feature>
<dbReference type="InParanoid" id="A0A6P7WMH9"/>
<dbReference type="GeneID" id="115458792"/>
<dbReference type="InterPro" id="IPR006630">
    <property type="entry name" value="La_HTH"/>
</dbReference>
<accession>A0A6P7WMH9</accession>
<feature type="domain" description="SUZ-C" evidence="8">
    <location>
        <begin position="559"/>
        <end position="616"/>
    </location>
</feature>
<dbReference type="InterPro" id="IPR036388">
    <property type="entry name" value="WH-like_DNA-bd_sf"/>
</dbReference>
<sequence length="625" mass="69382">MHSLLKLSLRCLLFLLPLPVQDLLWAGQPLANPRARKNRRPAAVPIKGSAGETLLQLLHCAAPWGHPWWHALGALLLPRSLRVHCPRSLEPMAAAVVEESRVARVVMPQLEVAGSDCAIQRLEEPRVTVTAAFPVESEARGVGCLAGAARVQITVAIEEVEDKSQLEKQLLYAVEGGSCSEDDSSRCDRYSGAVTSGGENDADDLDQDWKPPEQELIQKLVAQTEYYFSDENLEKDAFLLKHVRRNKMGYVSVKLLTSFKKVKHLSRDWRTTAYALKYSDTLELNEAGTKIRRKAPVPVFPSENLPSKMLLVYDLHLLPELQSVNDLQENGGKQEKLFEHLLKLFRNFGVITSLRILKPGRDLPPDIKRFSSRYAQIGTKECAVVEFDEVEIAIKAHELMDAKKDETGMKVILIGMKPPKKKLNRNRDEPNKSLHKNKSLNKRVEELQGIGDESPVYSSSDPDSNPTSPLMDRKPTTANKLSNPTSPLMDRKPTTANKLSPSTYQNNHLSPNDSPRTSPWNSPSVQHKVLKSSPLAEDGTVTELLKKGTDYSSDSSITPSGSPWVQRRRSQTVACDRSPAGSPMLGRKIQNADGLPPGVLRLPKGPDGTKGFHIGRERNKAMQNS</sequence>
<keyword evidence="9" id="KW-1185">Reference proteome</keyword>
<keyword evidence="3" id="KW-0539">Nucleus</keyword>
<name>A0A6P7WMH9_9AMPH</name>